<dbReference type="Pfam" id="PF03886">
    <property type="entry name" value="ABC_trans_aux"/>
    <property type="match status" value="1"/>
</dbReference>
<evidence type="ECO:0000256" key="1">
    <source>
        <dbReference type="SAM" id="SignalP"/>
    </source>
</evidence>
<feature type="domain" description="ABC-type transport auxiliary lipoprotein component" evidence="2">
    <location>
        <begin position="40"/>
        <end position="193"/>
    </location>
</feature>
<keyword evidence="1" id="KW-0732">Signal</keyword>
<dbReference type="RefSeq" id="WP_253479047.1">
    <property type="nucleotide sequence ID" value="NZ_JALJXV010000006.1"/>
</dbReference>
<dbReference type="PROSITE" id="PS51257">
    <property type="entry name" value="PROKAR_LIPOPROTEIN"/>
    <property type="match status" value="1"/>
</dbReference>
<dbReference type="EMBL" id="JALJXV010000006">
    <property type="protein sequence ID" value="MCP1675524.1"/>
    <property type="molecule type" value="Genomic_DNA"/>
</dbReference>
<dbReference type="SUPFAM" id="SSF159594">
    <property type="entry name" value="XCC0632-like"/>
    <property type="match status" value="1"/>
</dbReference>
<accession>A0AAE3G5Q7</accession>
<dbReference type="Gene3D" id="3.40.50.10610">
    <property type="entry name" value="ABC-type transport auxiliary lipoprotein component"/>
    <property type="match status" value="1"/>
</dbReference>
<dbReference type="InterPro" id="IPR005586">
    <property type="entry name" value="ABC_trans_aux"/>
</dbReference>
<evidence type="ECO:0000259" key="2">
    <source>
        <dbReference type="Pfam" id="PF03886"/>
    </source>
</evidence>
<keyword evidence="4" id="KW-1185">Reference proteome</keyword>
<reference evidence="3" key="1">
    <citation type="submission" date="2022-03" db="EMBL/GenBank/DDBJ databases">
        <title>Genomic Encyclopedia of Type Strains, Phase III (KMG-III): the genomes of soil and plant-associated and newly described type strains.</title>
        <authorList>
            <person name="Whitman W."/>
        </authorList>
    </citation>
    <scope>NUCLEOTIDE SEQUENCE</scope>
    <source>
        <strain evidence="3">ANL 6-2</strain>
    </source>
</reference>
<comment type="caution">
    <text evidence="3">The sequence shown here is derived from an EMBL/GenBank/DDBJ whole genome shotgun (WGS) entry which is preliminary data.</text>
</comment>
<feature type="chain" id="PRO_5042014171" evidence="1">
    <location>
        <begin position="24"/>
        <end position="205"/>
    </location>
</feature>
<sequence length="205" mass="22397">MPGNALRYLTSLCAALLLGGCMALNTPEEASTFWELRMNNPPAANSPAAAGGLIVARVRAEANLDTTAMLYREADYEPRYYARSRWIDRPTRQLQTALIDGLEAAGTADVILRAPTQLSARYRLETELLALEHDYRGNTPHAVLRLRVQVLDQDQRSVLASRVISLREPMTASGPGAGVEAGNRALDEAIERIRTVIVQALADAE</sequence>
<organism evidence="3 4">
    <name type="scientific">Natronocella acetinitrilica</name>
    <dbReference type="NCBI Taxonomy" id="414046"/>
    <lineage>
        <taxon>Bacteria</taxon>
        <taxon>Pseudomonadati</taxon>
        <taxon>Pseudomonadota</taxon>
        <taxon>Gammaproteobacteria</taxon>
        <taxon>Chromatiales</taxon>
        <taxon>Ectothiorhodospiraceae</taxon>
        <taxon>Natronocella</taxon>
    </lineage>
</organism>
<feature type="signal peptide" evidence="1">
    <location>
        <begin position="1"/>
        <end position="23"/>
    </location>
</feature>
<gene>
    <name evidence="3" type="ORF">J2T57_002674</name>
</gene>
<protein>
    <submittedName>
        <fullName evidence="3">Cholesterol transport system auxiliary component</fullName>
    </submittedName>
</protein>
<proteinExistence type="predicted"/>
<dbReference type="AlphaFoldDB" id="A0AAE3G5Q7"/>
<evidence type="ECO:0000313" key="4">
    <source>
        <dbReference type="Proteomes" id="UP001205843"/>
    </source>
</evidence>
<name>A0AAE3G5Q7_9GAMM</name>
<dbReference type="Proteomes" id="UP001205843">
    <property type="component" value="Unassembled WGS sequence"/>
</dbReference>
<evidence type="ECO:0000313" key="3">
    <source>
        <dbReference type="EMBL" id="MCP1675524.1"/>
    </source>
</evidence>